<dbReference type="PANTHER" id="PTHR32089">
    <property type="entry name" value="METHYL-ACCEPTING CHEMOTAXIS PROTEIN MCPB"/>
    <property type="match status" value="1"/>
</dbReference>
<keyword evidence="4 11" id="KW-0812">Transmembrane</keyword>
<keyword evidence="3" id="KW-0145">Chemotaxis</keyword>
<dbReference type="PROSITE" id="PS50111">
    <property type="entry name" value="CHEMOTAXIS_TRANSDUC_2"/>
    <property type="match status" value="1"/>
</dbReference>
<evidence type="ECO:0000256" key="2">
    <source>
        <dbReference type="ARBA" id="ARBA00022475"/>
    </source>
</evidence>
<evidence type="ECO:0000259" key="12">
    <source>
        <dbReference type="PROSITE" id="PS50111"/>
    </source>
</evidence>
<dbReference type="CDD" id="cd12912">
    <property type="entry name" value="PDC2_MCP_like"/>
    <property type="match status" value="1"/>
</dbReference>
<dbReference type="CDD" id="cd18773">
    <property type="entry name" value="PDC1_HK_sensor"/>
    <property type="match status" value="1"/>
</dbReference>
<feature type="domain" description="Methyl-accepting transducer" evidence="12">
    <location>
        <begin position="373"/>
        <end position="630"/>
    </location>
</feature>
<evidence type="ECO:0000256" key="1">
    <source>
        <dbReference type="ARBA" id="ARBA00004651"/>
    </source>
</evidence>
<evidence type="ECO:0000256" key="6">
    <source>
        <dbReference type="ARBA" id="ARBA00023136"/>
    </source>
</evidence>
<evidence type="ECO:0000256" key="10">
    <source>
        <dbReference type="SAM" id="Coils"/>
    </source>
</evidence>
<name>F6BL94_THEXL</name>
<dbReference type="CDD" id="cd06225">
    <property type="entry name" value="HAMP"/>
    <property type="match status" value="1"/>
</dbReference>
<dbReference type="GO" id="GO:0006935">
    <property type="term" value="P:chemotaxis"/>
    <property type="evidence" value="ECO:0007669"/>
    <property type="project" value="UniProtKB-KW"/>
</dbReference>
<dbReference type="Pfam" id="PF02743">
    <property type="entry name" value="dCache_1"/>
    <property type="match status" value="1"/>
</dbReference>
<keyword evidence="7 9" id="KW-0807">Transducer</keyword>
<evidence type="ECO:0000256" key="9">
    <source>
        <dbReference type="PROSITE-ProRule" id="PRU00284"/>
    </source>
</evidence>
<dbReference type="SMART" id="SM00304">
    <property type="entry name" value="HAMP"/>
    <property type="match status" value="1"/>
</dbReference>
<dbReference type="GO" id="GO:0005886">
    <property type="term" value="C:plasma membrane"/>
    <property type="evidence" value="ECO:0007669"/>
    <property type="project" value="UniProtKB-SubCell"/>
</dbReference>
<dbReference type="InterPro" id="IPR003660">
    <property type="entry name" value="HAMP_dom"/>
</dbReference>
<dbReference type="PROSITE" id="PS50885">
    <property type="entry name" value="HAMP"/>
    <property type="match status" value="1"/>
</dbReference>
<keyword evidence="10" id="KW-0175">Coiled coil</keyword>
<feature type="coiled-coil region" evidence="10">
    <location>
        <begin position="370"/>
        <end position="405"/>
    </location>
</feature>
<organism evidence="14 15">
    <name type="scientific">Thermoanaerobacterium xylanolyticum (strain ATCC 49914 / DSM 7097 / LX-11)</name>
    <dbReference type="NCBI Taxonomy" id="858215"/>
    <lineage>
        <taxon>Bacteria</taxon>
        <taxon>Bacillati</taxon>
        <taxon>Bacillota</taxon>
        <taxon>Clostridia</taxon>
        <taxon>Thermoanaerobacterales</taxon>
        <taxon>Thermoanaerobacteraceae</taxon>
        <taxon>Thermoanaerobacterium</taxon>
    </lineage>
</organism>
<dbReference type="Gene3D" id="1.10.287.950">
    <property type="entry name" value="Methyl-accepting chemotaxis protein"/>
    <property type="match status" value="1"/>
</dbReference>
<dbReference type="SUPFAM" id="SSF103190">
    <property type="entry name" value="Sensory domain-like"/>
    <property type="match status" value="1"/>
</dbReference>
<evidence type="ECO:0000256" key="8">
    <source>
        <dbReference type="ARBA" id="ARBA00029447"/>
    </source>
</evidence>
<evidence type="ECO:0000256" key="5">
    <source>
        <dbReference type="ARBA" id="ARBA00022989"/>
    </source>
</evidence>
<keyword evidence="2" id="KW-1003">Cell membrane</keyword>
<dbReference type="RefSeq" id="WP_013788954.1">
    <property type="nucleotide sequence ID" value="NC_015555.1"/>
</dbReference>
<dbReference type="InterPro" id="IPR004089">
    <property type="entry name" value="MCPsignal_dom"/>
</dbReference>
<dbReference type="AlphaFoldDB" id="F6BL94"/>
<dbReference type="SUPFAM" id="SSF58104">
    <property type="entry name" value="Methyl-accepting chemotaxis protein (MCP) signaling domain"/>
    <property type="match status" value="1"/>
</dbReference>
<dbReference type="Proteomes" id="UP000007239">
    <property type="component" value="Chromosome"/>
</dbReference>
<dbReference type="PANTHER" id="PTHR32089:SF114">
    <property type="entry name" value="METHYL-ACCEPTING CHEMOTAXIS PROTEIN MCPB"/>
    <property type="match status" value="1"/>
</dbReference>
<proteinExistence type="inferred from homology"/>
<dbReference type="HOGENOM" id="CLU_000445_107_19_9"/>
<feature type="transmembrane region" description="Helical" evidence="11">
    <location>
        <begin position="282"/>
        <end position="301"/>
    </location>
</feature>
<keyword evidence="5 11" id="KW-1133">Transmembrane helix</keyword>
<dbReference type="Gene3D" id="3.30.450.20">
    <property type="entry name" value="PAS domain"/>
    <property type="match status" value="2"/>
</dbReference>
<evidence type="ECO:0000256" key="7">
    <source>
        <dbReference type="ARBA" id="ARBA00023224"/>
    </source>
</evidence>
<keyword evidence="6 11" id="KW-0472">Membrane</keyword>
<accession>F6BL94</accession>
<sequence length="660" mass="72500">MKSIKTKLLVFIALLISVSLIVTGYFSISIAESVLKTKVNESNQAALEVFNKYVNSFKVDTESLLNAVSESNAFVDYDGSSASEQLIFNKLEETKKSMPNILYAYFGTPDKKYILYPPDPTLKDYDPTKRPWYIEALKSNGKIIWTEPYQDYGTKTPMITIAKAVINSDGKMLGVIGIDISLSQLSKDLSSIKLGRSGHIYVITKDGTIVSDPDQKRLFTSIKKYNYGNRLLSTNNSIINYISNNDYKYASIRNLSDFNWKAIVEMSNSELTGDLSKIRDTLIVVSIIVLLIGFFIAYLFANLITSGIKKIVNAMSLASKGNISVKIALKSKDETSVLAESFNNMIEQIKNMILNIKNVSNSLSESATNMSSSSEQAAQATQDIAKAIEQVAQGASSQAKDAEESANEAVMLARLIDKSVGDAEVMNNEIKNVNTVSNEGLTTINNLVEKTNTTIETNNDLKKSTDYLMEKSEEISKIIDLITEISDQTKLLSLNAAIEAARAGDAGRGFAVVATEIRKLAEKSSEATNNITNLIKAIKDTISDTYKTVENSINSIEEQNNAVDMTRSAFEGIISTVSVIVEKINNLNNSLKELESHKNKIVNSIENIAAVSEETAASTQEVSASSEEQSAIVEEMASTANQLKEYSNILSKEVEKFKID</sequence>
<comment type="similarity">
    <text evidence="8">Belongs to the methyl-accepting chemotaxis (MCP) protein family.</text>
</comment>
<evidence type="ECO:0000256" key="3">
    <source>
        <dbReference type="ARBA" id="ARBA00022500"/>
    </source>
</evidence>
<dbReference type="SMART" id="SM00283">
    <property type="entry name" value="MA"/>
    <property type="match status" value="1"/>
</dbReference>
<protein>
    <submittedName>
        <fullName evidence="14">Methyl-accepting chemotaxis sensory transducer with Cache sensor</fullName>
    </submittedName>
</protein>
<dbReference type="Pfam" id="PF00672">
    <property type="entry name" value="HAMP"/>
    <property type="match status" value="1"/>
</dbReference>
<dbReference type="KEGG" id="txy:Thexy_2225"/>
<evidence type="ECO:0000256" key="11">
    <source>
        <dbReference type="SAM" id="Phobius"/>
    </source>
</evidence>
<comment type="subcellular location">
    <subcellularLocation>
        <location evidence="1">Cell membrane</location>
        <topology evidence="1">Multi-pass membrane protein</topology>
    </subcellularLocation>
</comment>
<evidence type="ECO:0000256" key="4">
    <source>
        <dbReference type="ARBA" id="ARBA00022692"/>
    </source>
</evidence>
<feature type="coiled-coil region" evidence="10">
    <location>
        <begin position="577"/>
        <end position="614"/>
    </location>
</feature>
<evidence type="ECO:0000313" key="15">
    <source>
        <dbReference type="Proteomes" id="UP000007239"/>
    </source>
</evidence>
<evidence type="ECO:0000259" key="13">
    <source>
        <dbReference type="PROSITE" id="PS50885"/>
    </source>
</evidence>
<keyword evidence="15" id="KW-1185">Reference proteome</keyword>
<feature type="domain" description="HAMP" evidence="13">
    <location>
        <begin position="302"/>
        <end position="354"/>
    </location>
</feature>
<reference evidence="14" key="1">
    <citation type="submission" date="2011-05" db="EMBL/GenBank/DDBJ databases">
        <title>Complete sequence of Thermoanaerobacterium xylanolyticum LX-11.</title>
        <authorList>
            <consortium name="US DOE Joint Genome Institute"/>
            <person name="Lucas S."/>
            <person name="Han J."/>
            <person name="Lapidus A."/>
            <person name="Cheng J.-F."/>
            <person name="Goodwin L."/>
            <person name="Pitluck S."/>
            <person name="Peters L."/>
            <person name="Mikhailova N."/>
            <person name="Lu M."/>
            <person name="Han C."/>
            <person name="Tapia R."/>
            <person name="Land M."/>
            <person name="Hauser L."/>
            <person name="Kyrpides N."/>
            <person name="Ivanova N."/>
            <person name="Pagani I."/>
            <person name="Hemme C."/>
            <person name="Woyke T."/>
        </authorList>
    </citation>
    <scope>NUCLEOTIDE SEQUENCE</scope>
    <source>
        <strain evidence="14">LX-11</strain>
    </source>
</reference>
<dbReference type="EMBL" id="CP002739">
    <property type="protein sequence ID" value="AEF18227.1"/>
    <property type="molecule type" value="Genomic_DNA"/>
</dbReference>
<dbReference type="InterPro" id="IPR033479">
    <property type="entry name" value="dCache_1"/>
</dbReference>
<dbReference type="InterPro" id="IPR029151">
    <property type="entry name" value="Sensor-like_sf"/>
</dbReference>
<dbReference type="Pfam" id="PF00015">
    <property type="entry name" value="MCPsignal"/>
    <property type="match status" value="1"/>
</dbReference>
<dbReference type="STRING" id="858215.Thexy_2225"/>
<gene>
    <name evidence="14" type="ordered locus">Thexy_2225</name>
</gene>
<evidence type="ECO:0000313" key="14">
    <source>
        <dbReference type="EMBL" id="AEF18227.1"/>
    </source>
</evidence>
<dbReference type="GO" id="GO:0007165">
    <property type="term" value="P:signal transduction"/>
    <property type="evidence" value="ECO:0007669"/>
    <property type="project" value="UniProtKB-KW"/>
</dbReference>
<dbReference type="eggNOG" id="COG0840">
    <property type="taxonomic scope" value="Bacteria"/>
</dbReference>